<dbReference type="OrthoDB" id="9813903at2"/>
<accession>A0A285IAX0</accession>
<dbReference type="Gene3D" id="3.30.70.270">
    <property type="match status" value="1"/>
</dbReference>
<evidence type="ECO:0000256" key="6">
    <source>
        <dbReference type="SAM" id="SignalP"/>
    </source>
</evidence>
<dbReference type="InterPro" id="IPR043128">
    <property type="entry name" value="Rev_trsase/Diguanyl_cyclase"/>
</dbReference>
<feature type="chain" id="PRO_5013080546" description="diguanylate cyclase" evidence="6">
    <location>
        <begin position="33"/>
        <end position="697"/>
    </location>
</feature>
<dbReference type="InterPro" id="IPR011990">
    <property type="entry name" value="TPR-like_helical_dom_sf"/>
</dbReference>
<dbReference type="SMART" id="SM00267">
    <property type="entry name" value="GGDEF"/>
    <property type="match status" value="1"/>
</dbReference>
<evidence type="ECO:0000313" key="9">
    <source>
        <dbReference type="Proteomes" id="UP000219353"/>
    </source>
</evidence>
<dbReference type="CDD" id="cd01949">
    <property type="entry name" value="GGDEF"/>
    <property type="match status" value="1"/>
</dbReference>
<evidence type="ECO:0000256" key="5">
    <source>
        <dbReference type="SAM" id="Phobius"/>
    </source>
</evidence>
<dbReference type="FunFam" id="3.30.70.270:FF:000001">
    <property type="entry name" value="Diguanylate cyclase domain protein"/>
    <property type="match status" value="1"/>
</dbReference>
<feature type="coiled-coil region" evidence="4">
    <location>
        <begin position="427"/>
        <end position="487"/>
    </location>
</feature>
<keyword evidence="4" id="KW-0175">Coiled coil</keyword>
<dbReference type="EMBL" id="OBEB01000001">
    <property type="protein sequence ID" value="SNY45118.1"/>
    <property type="molecule type" value="Genomic_DNA"/>
</dbReference>
<comment type="cofactor">
    <cofactor evidence="1">
        <name>Mg(2+)</name>
        <dbReference type="ChEBI" id="CHEBI:18420"/>
    </cofactor>
</comment>
<reference evidence="9" key="1">
    <citation type="submission" date="2017-09" db="EMBL/GenBank/DDBJ databases">
        <authorList>
            <person name="Varghese N."/>
            <person name="Submissions S."/>
        </authorList>
    </citation>
    <scope>NUCLEOTIDE SEQUENCE [LARGE SCALE GENOMIC DNA]</scope>
    <source>
        <strain evidence="9">CGMCC 1.12461</strain>
    </source>
</reference>
<dbReference type="Proteomes" id="UP000219353">
    <property type="component" value="Unassembled WGS sequence"/>
</dbReference>
<dbReference type="InterPro" id="IPR000160">
    <property type="entry name" value="GGDEF_dom"/>
</dbReference>
<feature type="transmembrane region" description="Helical" evidence="5">
    <location>
        <begin position="448"/>
        <end position="467"/>
    </location>
</feature>
<evidence type="ECO:0000313" key="8">
    <source>
        <dbReference type="EMBL" id="SNY45118.1"/>
    </source>
</evidence>
<dbReference type="RefSeq" id="WP_097110388.1">
    <property type="nucleotide sequence ID" value="NZ_OBEB01000001.1"/>
</dbReference>
<dbReference type="EC" id="2.7.7.65" evidence="2"/>
<proteinExistence type="predicted"/>
<keyword evidence="5" id="KW-1133">Transmembrane helix</keyword>
<keyword evidence="6" id="KW-0732">Signal</keyword>
<evidence type="ECO:0000256" key="1">
    <source>
        <dbReference type="ARBA" id="ARBA00001946"/>
    </source>
</evidence>
<dbReference type="PANTHER" id="PTHR45138:SF9">
    <property type="entry name" value="DIGUANYLATE CYCLASE DGCM-RELATED"/>
    <property type="match status" value="1"/>
</dbReference>
<dbReference type="InterPro" id="IPR029787">
    <property type="entry name" value="Nucleotide_cyclase"/>
</dbReference>
<evidence type="ECO:0000256" key="3">
    <source>
        <dbReference type="ARBA" id="ARBA00034247"/>
    </source>
</evidence>
<dbReference type="GO" id="GO:0052621">
    <property type="term" value="F:diguanylate cyclase activity"/>
    <property type="evidence" value="ECO:0007669"/>
    <property type="project" value="UniProtKB-EC"/>
</dbReference>
<dbReference type="Gene3D" id="1.25.40.10">
    <property type="entry name" value="Tetratricopeptide repeat domain"/>
    <property type="match status" value="2"/>
</dbReference>
<evidence type="ECO:0000256" key="2">
    <source>
        <dbReference type="ARBA" id="ARBA00012528"/>
    </source>
</evidence>
<keyword evidence="5" id="KW-0812">Transmembrane</keyword>
<sequence>MFFNSTLSPLPFPRLLAVLALMLSLSLCPVSAQQQTTEQVLEQQLDQYLLLLRDDVAAADLFLQEVFNRYYLEAQTDFPLTSRVRLMSYQATALLYQQQQLQADALLTELLALTAQTDSADALSEIYATEIEFIFYQRELSAAVLKADRLELVVEHALIPRVRYYVHNLLGELFKADNQYERALQHLTRALDAVIATDDQFTLRRRFYLNFSIAHVYADLKKWPETKSLAEELIADAKKYQFEKELPPLYLLLGFVVAEQQDLESAVAINKLGIAAAKTAANSSIELTFENNLGSIYIDQKKYTEAKAVLQEAAARAKALDDDYNGQIMEYNLGYIEVMEGQHSAGLDRMLTALAYFKNNDTKAHYEPLLEALAEAYAEAGEYQQQAETLQQQLALRAEILTAEREKSVAELQNRYDTKAKSQLITILEQENNLKAQLLDNQKLQQQLTALFALVLIFAAILLYQLYRKVRQSNRKLREANKKLEYQSLRDPLTGLFNRRALQEHMQRRSKFGRRQRDNIAHANGFLLLDIDYFKKINDSHGHAAGDEVLQQLSARLTKVCREEDLVIRWGGEEFLLYLDNIVPEQVAGFCQRILEVIASEPVLAEDKMIPVSASGGFIHLPFAGIDETELNWERALQIADMALYLSKVNGRNQVYAITGLRCDYEAARQPLTDDLQGAIRQNMVDYITIKGPALPR</sequence>
<keyword evidence="5" id="KW-0472">Membrane</keyword>
<dbReference type="InterPro" id="IPR050469">
    <property type="entry name" value="Diguanylate_Cyclase"/>
</dbReference>
<feature type="domain" description="GGDEF" evidence="7">
    <location>
        <begin position="522"/>
        <end position="660"/>
    </location>
</feature>
<comment type="catalytic activity">
    <reaction evidence="3">
        <text>2 GTP = 3',3'-c-di-GMP + 2 diphosphate</text>
        <dbReference type="Rhea" id="RHEA:24898"/>
        <dbReference type="ChEBI" id="CHEBI:33019"/>
        <dbReference type="ChEBI" id="CHEBI:37565"/>
        <dbReference type="ChEBI" id="CHEBI:58805"/>
        <dbReference type="EC" id="2.7.7.65"/>
    </reaction>
</comment>
<dbReference type="PANTHER" id="PTHR45138">
    <property type="entry name" value="REGULATORY COMPONENTS OF SENSORY TRANSDUCTION SYSTEM"/>
    <property type="match status" value="1"/>
</dbReference>
<dbReference type="SUPFAM" id="SSF48452">
    <property type="entry name" value="TPR-like"/>
    <property type="match status" value="2"/>
</dbReference>
<dbReference type="AlphaFoldDB" id="A0A285IAX0"/>
<name>A0A285IAX0_9GAMM</name>
<keyword evidence="9" id="KW-1185">Reference proteome</keyword>
<feature type="signal peptide" evidence="6">
    <location>
        <begin position="1"/>
        <end position="32"/>
    </location>
</feature>
<dbReference type="SUPFAM" id="SSF55073">
    <property type="entry name" value="Nucleotide cyclase"/>
    <property type="match status" value="1"/>
</dbReference>
<evidence type="ECO:0000256" key="4">
    <source>
        <dbReference type="SAM" id="Coils"/>
    </source>
</evidence>
<protein>
    <recommendedName>
        <fullName evidence="2">diguanylate cyclase</fullName>
        <ecNumber evidence="2">2.7.7.65</ecNumber>
    </recommendedName>
</protein>
<organism evidence="8 9">
    <name type="scientific">Arsukibacterium tuosuense</name>
    <dbReference type="NCBI Taxonomy" id="1323745"/>
    <lineage>
        <taxon>Bacteria</taxon>
        <taxon>Pseudomonadati</taxon>
        <taxon>Pseudomonadota</taxon>
        <taxon>Gammaproteobacteria</taxon>
        <taxon>Chromatiales</taxon>
        <taxon>Chromatiaceae</taxon>
        <taxon>Arsukibacterium</taxon>
    </lineage>
</organism>
<dbReference type="NCBIfam" id="TIGR00254">
    <property type="entry name" value="GGDEF"/>
    <property type="match status" value="1"/>
</dbReference>
<gene>
    <name evidence="8" type="ORF">SAMN06297280_0837</name>
</gene>
<dbReference type="Pfam" id="PF00990">
    <property type="entry name" value="GGDEF"/>
    <property type="match status" value="1"/>
</dbReference>
<dbReference type="PROSITE" id="PS50887">
    <property type="entry name" value="GGDEF"/>
    <property type="match status" value="1"/>
</dbReference>
<evidence type="ECO:0000259" key="7">
    <source>
        <dbReference type="PROSITE" id="PS50887"/>
    </source>
</evidence>